<feature type="compositionally biased region" description="Basic and acidic residues" evidence="2">
    <location>
        <begin position="33"/>
        <end position="43"/>
    </location>
</feature>
<feature type="region of interest" description="Disordered" evidence="2">
    <location>
        <begin position="479"/>
        <end position="515"/>
    </location>
</feature>
<dbReference type="PROSITE" id="PS50966">
    <property type="entry name" value="ZF_SWIM"/>
    <property type="match status" value="1"/>
</dbReference>
<feature type="region of interest" description="Disordered" evidence="2">
    <location>
        <begin position="158"/>
        <end position="184"/>
    </location>
</feature>
<feature type="compositionally biased region" description="Low complexity" evidence="2">
    <location>
        <begin position="401"/>
        <end position="414"/>
    </location>
</feature>
<evidence type="ECO:0000313" key="4">
    <source>
        <dbReference type="EMBL" id="KAG0267192.1"/>
    </source>
</evidence>
<protein>
    <recommendedName>
        <fullName evidence="3">SWIM-type domain-containing protein</fullName>
    </recommendedName>
</protein>
<feature type="compositionally biased region" description="Acidic residues" evidence="2">
    <location>
        <begin position="594"/>
        <end position="608"/>
    </location>
</feature>
<evidence type="ECO:0000256" key="2">
    <source>
        <dbReference type="SAM" id="MobiDB-lite"/>
    </source>
</evidence>
<feature type="region of interest" description="Disordered" evidence="2">
    <location>
        <begin position="199"/>
        <end position="247"/>
    </location>
</feature>
<feature type="compositionally biased region" description="Low complexity" evidence="2">
    <location>
        <begin position="575"/>
        <end position="593"/>
    </location>
</feature>
<feature type="region of interest" description="Disordered" evidence="2">
    <location>
        <begin position="33"/>
        <end position="143"/>
    </location>
</feature>
<evidence type="ECO:0000256" key="1">
    <source>
        <dbReference type="PROSITE-ProRule" id="PRU00325"/>
    </source>
</evidence>
<dbReference type="OrthoDB" id="10593265at2759"/>
<sequence>MEDSRTSVSPFRNILGNINNLLDQLKDGLEQEKKLLGKRESSKTAKAKAKAASSGGPVGGREGEAKPIDPLATAVTSPPIIGSSSSSSSGSNSRAHDTNIDTTSKKDRVDDEVGPIVTSGRRKLGSRTVSKLSSTSSASGRRESLQVGWWWSTGWGHAEDKTRQQTQRTEEDHPHLHGTMTPKFIPLSDDRLIIQFETPANAPATASPSNDNSSTSTSVKVNDDGSKMKDNIKVDNDPKTSDDSKAHEGTAAIATTTDHRENLSTYEVTLKVEAGYKIEILGCNCRAYNDAAVYGIKDNYGAEPQRDCQHTLTTKSMFQRLTTLLQEDSLLAAAASAARSETQTVETVVAGAIHAAKAAKVAKRRRRRKAAAAAFAAAGVSDVSAAFAPIATKAPIATTPAISSTSTATTSATTRSMQPQQPESPKEVRRKMLEMVEAIEAVRLKAVQRYTYRKSRELPELISSVKSIEKSDIIRVEWPSSSSSSSLPPPSSASSVVRGEGGGRAGEGTSPGSHRAYNVTVHWTTPGLTGEILQCSCPSAMAGQKSFCEHMALARAWYPNLRFHQRSKGLIVPPSDGTGITNTTTTTATSAADNEADDDDVDDDDDLDSTSGESTASGPYRSFGLAGSRRSWLPSATASAATVVVATEAASTATTGLAVHAAQAKIGPATTVTATTGTSTTTTGTTGSTSLSAPRVESPPARRRYSSAQLLAAFQTKPKSDAASSHSDVPPSDLSRAETATTTAAIPPPPSESTATTVTTTATNTEVEPSPTGSTPSTTTGPEGSTPILLLPPPALTAAQDPLTLAHERKVRMLQFLLQTVGGRLETVDWHRVSDDDQERHAQEIWKSIQNLPMLLEE</sequence>
<feature type="region of interest" description="Disordered" evidence="2">
    <location>
        <begin position="569"/>
        <end position="622"/>
    </location>
</feature>
<reference evidence="4" key="1">
    <citation type="journal article" date="2020" name="Fungal Divers.">
        <title>Resolving the Mortierellaceae phylogeny through synthesis of multi-gene phylogenetics and phylogenomics.</title>
        <authorList>
            <person name="Vandepol N."/>
            <person name="Liber J."/>
            <person name="Desiro A."/>
            <person name="Na H."/>
            <person name="Kennedy M."/>
            <person name="Barry K."/>
            <person name="Grigoriev I.V."/>
            <person name="Miller A.N."/>
            <person name="O'Donnell K."/>
            <person name="Stajich J.E."/>
            <person name="Bonito G."/>
        </authorList>
    </citation>
    <scope>NUCLEOTIDE SEQUENCE</scope>
    <source>
        <strain evidence="4">BC1065</strain>
    </source>
</reference>
<accession>A0A9P6UA42</accession>
<feature type="compositionally biased region" description="Basic and acidic residues" evidence="2">
    <location>
        <begin position="158"/>
        <end position="175"/>
    </location>
</feature>
<feature type="compositionally biased region" description="Low complexity" evidence="2">
    <location>
        <begin position="673"/>
        <end position="690"/>
    </location>
</feature>
<organism evidence="4 5">
    <name type="scientific">Actinomortierella ambigua</name>
    <dbReference type="NCBI Taxonomy" id="1343610"/>
    <lineage>
        <taxon>Eukaryota</taxon>
        <taxon>Fungi</taxon>
        <taxon>Fungi incertae sedis</taxon>
        <taxon>Mucoromycota</taxon>
        <taxon>Mortierellomycotina</taxon>
        <taxon>Mortierellomycetes</taxon>
        <taxon>Mortierellales</taxon>
        <taxon>Mortierellaceae</taxon>
        <taxon>Actinomortierella</taxon>
    </lineage>
</organism>
<feature type="compositionally biased region" description="Low complexity" evidence="2">
    <location>
        <begin position="479"/>
        <end position="498"/>
    </location>
</feature>
<feature type="compositionally biased region" description="Low complexity" evidence="2">
    <location>
        <begin position="199"/>
        <end position="218"/>
    </location>
</feature>
<dbReference type="GO" id="GO:0008270">
    <property type="term" value="F:zinc ion binding"/>
    <property type="evidence" value="ECO:0007669"/>
    <property type="project" value="UniProtKB-KW"/>
</dbReference>
<feature type="compositionally biased region" description="Basic and acidic residues" evidence="2">
    <location>
        <begin position="94"/>
        <end position="111"/>
    </location>
</feature>
<comment type="caution">
    <text evidence="4">The sequence shown here is derived from an EMBL/GenBank/DDBJ whole genome shotgun (WGS) entry which is preliminary data.</text>
</comment>
<keyword evidence="1" id="KW-0863">Zinc-finger</keyword>
<keyword evidence="1" id="KW-0862">Zinc</keyword>
<feature type="domain" description="SWIM-type" evidence="3">
    <location>
        <begin position="517"/>
        <end position="559"/>
    </location>
</feature>
<feature type="compositionally biased region" description="Low complexity" evidence="2">
    <location>
        <begin position="77"/>
        <end position="91"/>
    </location>
</feature>
<feature type="compositionally biased region" description="Low complexity" evidence="2">
    <location>
        <begin position="752"/>
        <end position="789"/>
    </location>
</feature>
<evidence type="ECO:0000259" key="3">
    <source>
        <dbReference type="PROSITE" id="PS50966"/>
    </source>
</evidence>
<name>A0A9P6UA42_9FUNG</name>
<feature type="region of interest" description="Disordered" evidence="2">
    <location>
        <begin position="401"/>
        <end position="427"/>
    </location>
</feature>
<gene>
    <name evidence="4" type="ORF">DFQ27_009096</name>
</gene>
<feature type="region of interest" description="Disordered" evidence="2">
    <location>
        <begin position="673"/>
        <end position="790"/>
    </location>
</feature>
<proteinExistence type="predicted"/>
<feature type="compositionally biased region" description="Basic and acidic residues" evidence="2">
    <location>
        <begin position="221"/>
        <end position="247"/>
    </location>
</feature>
<dbReference type="InterPro" id="IPR007527">
    <property type="entry name" value="Znf_SWIM"/>
</dbReference>
<evidence type="ECO:0000313" key="5">
    <source>
        <dbReference type="Proteomes" id="UP000807716"/>
    </source>
</evidence>
<keyword evidence="5" id="KW-1185">Reference proteome</keyword>
<keyword evidence="1" id="KW-0479">Metal-binding</keyword>
<dbReference type="AlphaFoldDB" id="A0A9P6UA42"/>
<dbReference type="EMBL" id="JAAAJB010000080">
    <property type="protein sequence ID" value="KAG0267192.1"/>
    <property type="molecule type" value="Genomic_DNA"/>
</dbReference>
<feature type="compositionally biased region" description="Low complexity" evidence="2">
    <location>
        <begin position="126"/>
        <end position="139"/>
    </location>
</feature>
<dbReference type="Proteomes" id="UP000807716">
    <property type="component" value="Unassembled WGS sequence"/>
</dbReference>